<dbReference type="STRING" id="5601.A0A0D2FP52"/>
<dbReference type="AlphaFoldDB" id="A0A0D2FP52"/>
<reference evidence="1 2" key="1">
    <citation type="submission" date="2015-01" db="EMBL/GenBank/DDBJ databases">
        <title>The Genome Sequence of Capronia semiimmersa CBS27337.</title>
        <authorList>
            <consortium name="The Broad Institute Genomics Platform"/>
            <person name="Cuomo C."/>
            <person name="de Hoog S."/>
            <person name="Gorbushina A."/>
            <person name="Stielow B."/>
            <person name="Teixiera M."/>
            <person name="Abouelleil A."/>
            <person name="Chapman S.B."/>
            <person name="Priest M."/>
            <person name="Young S.K."/>
            <person name="Wortman J."/>
            <person name="Nusbaum C."/>
            <person name="Birren B."/>
        </authorList>
    </citation>
    <scope>NUCLEOTIDE SEQUENCE [LARGE SCALE GENOMIC DNA]</scope>
    <source>
        <strain evidence="1 2">CBS 27337</strain>
    </source>
</reference>
<dbReference type="Proteomes" id="UP000054266">
    <property type="component" value="Unassembled WGS sequence"/>
</dbReference>
<protein>
    <recommendedName>
        <fullName evidence="3">BTB domain-containing protein</fullName>
    </recommendedName>
</protein>
<proteinExistence type="predicted"/>
<sequence length="78" mass="8844">MPAGIKPPTYLVLLESSQHSHLLINCQGVEFSVRRTIVCSQSTMLERAANGYLRKQKERRVKLTAERPHILSRILACV</sequence>
<keyword evidence="2" id="KW-1185">Reference proteome</keyword>
<gene>
    <name evidence="1" type="ORF">PV04_02339</name>
</gene>
<name>A0A0D2FP52_9EURO</name>
<organism evidence="1 2">
    <name type="scientific">Phialophora macrospora</name>
    <dbReference type="NCBI Taxonomy" id="1851006"/>
    <lineage>
        <taxon>Eukaryota</taxon>
        <taxon>Fungi</taxon>
        <taxon>Dikarya</taxon>
        <taxon>Ascomycota</taxon>
        <taxon>Pezizomycotina</taxon>
        <taxon>Eurotiomycetes</taxon>
        <taxon>Chaetothyriomycetidae</taxon>
        <taxon>Chaetothyriales</taxon>
        <taxon>Herpotrichiellaceae</taxon>
        <taxon>Phialophora</taxon>
    </lineage>
</organism>
<dbReference type="EMBL" id="KN846957">
    <property type="protein sequence ID" value="KIW70028.1"/>
    <property type="molecule type" value="Genomic_DNA"/>
</dbReference>
<evidence type="ECO:0008006" key="3">
    <source>
        <dbReference type="Google" id="ProtNLM"/>
    </source>
</evidence>
<evidence type="ECO:0000313" key="1">
    <source>
        <dbReference type="EMBL" id="KIW70028.1"/>
    </source>
</evidence>
<dbReference type="InterPro" id="IPR011333">
    <property type="entry name" value="SKP1/BTB/POZ_sf"/>
</dbReference>
<accession>A0A0D2FP52</accession>
<dbReference type="HOGENOM" id="CLU_2621798_0_0_1"/>
<dbReference type="Gene3D" id="3.30.710.10">
    <property type="entry name" value="Potassium Channel Kv1.1, Chain A"/>
    <property type="match status" value="1"/>
</dbReference>
<evidence type="ECO:0000313" key="2">
    <source>
        <dbReference type="Proteomes" id="UP000054266"/>
    </source>
</evidence>